<dbReference type="GO" id="GO:0005886">
    <property type="term" value="C:plasma membrane"/>
    <property type="evidence" value="ECO:0007669"/>
    <property type="project" value="UniProtKB-SubCell"/>
</dbReference>
<evidence type="ECO:0000256" key="5">
    <source>
        <dbReference type="SAM" id="Phobius"/>
    </source>
</evidence>
<dbReference type="GO" id="GO:0005524">
    <property type="term" value="F:ATP binding"/>
    <property type="evidence" value="ECO:0007669"/>
    <property type="project" value="UniProtKB-KW"/>
</dbReference>
<keyword evidence="2 5" id="KW-0812">Transmembrane</keyword>
<comment type="subcellular location">
    <subcellularLocation>
        <location evidence="1">Cell membrane</location>
        <topology evidence="1">Multi-pass membrane protein</topology>
    </subcellularLocation>
</comment>
<comment type="caution">
    <text evidence="6">The sequence shown here is derived from an EMBL/GenBank/DDBJ whole genome shotgun (WGS) entry which is preliminary data.</text>
</comment>
<sequence length="592" mass="66796">MSNSFSSLITDYSRTLVHVTRRVGRCAPWSFLFSMPLVVINQVSFILMFMLPLKIIIMLGTEGIPRYMQFFVTQETRQAWIIYLSLGIVGFFILYLVSDLVLSRLGARGGARIRAQGNKATLFDAEEDFAKDVFSRVAQTWGTLLLVIGGVALGLLLEWRLVAVLMVAVILEIIFLARFWNRYQAPEQAEARDRFVQKRVDVLQNISAVNTFLAFGVLVFLFLTDPTMNFIIGLIMFILTRQVLQRMVKSTQDGYFMLQQRERIEALVYPEQHVREKRQAREVSFETLLMPDRRRDLFEEVARMGYPEMAHRQWQWCDFAVRGQALYVSSPQAEDQAELRLKVIGNAKDAGLAREVQFYQSSSAKALGLSAEFVGSGAVHGRGFLALRSGVLKACPGKDYPAKLRQVRLALWQHDLDKALAERLKRSFASLGDRLDAERFARIRLGCNEPEEEKLLDAFLDCLADMRHMVNAMPRVLINRNVAPANLLLTEQDQPVLINWDAIARDVMGVDLTVQDLDKAYNPDTLLPELAECGCPAAQASPQGFKLVVHLSNLEKIVAREAYRAALNALPPILVVLEEAGIQGLPDLKKAS</sequence>
<name>A0A845V8N7_9GAMM</name>
<dbReference type="Proteomes" id="UP000484885">
    <property type="component" value="Unassembled WGS sequence"/>
</dbReference>
<dbReference type="AlphaFoldDB" id="A0A845V8N7"/>
<protein>
    <submittedName>
        <fullName evidence="6">ABC transporter ATP-binding protein</fullName>
    </submittedName>
</protein>
<keyword evidence="6" id="KW-0067">ATP-binding</keyword>
<accession>A0A845V8N7</accession>
<evidence type="ECO:0000313" key="6">
    <source>
        <dbReference type="EMBL" id="NDY96295.1"/>
    </source>
</evidence>
<keyword evidence="3 5" id="KW-1133">Transmembrane helix</keyword>
<evidence type="ECO:0000313" key="7">
    <source>
        <dbReference type="Proteomes" id="UP000484885"/>
    </source>
</evidence>
<keyword evidence="6" id="KW-0547">Nucleotide-binding</keyword>
<reference evidence="6 7" key="1">
    <citation type="submission" date="2020-02" db="EMBL/GenBank/DDBJ databases">
        <authorList>
            <person name="Zhang X.-Y."/>
        </authorList>
    </citation>
    <scope>NUCLEOTIDE SEQUENCE [LARGE SCALE GENOMIC DNA]</scope>
    <source>
        <strain evidence="6 7">C33</strain>
    </source>
</reference>
<dbReference type="RefSeq" id="WP_164211697.1">
    <property type="nucleotide sequence ID" value="NZ_JAAGSC010000042.1"/>
</dbReference>
<dbReference type="InterPro" id="IPR036640">
    <property type="entry name" value="ABC1_TM_sf"/>
</dbReference>
<organism evidence="6 7">
    <name type="scientific">Wenzhouxiangella limi</name>
    <dbReference type="NCBI Taxonomy" id="2707351"/>
    <lineage>
        <taxon>Bacteria</taxon>
        <taxon>Pseudomonadati</taxon>
        <taxon>Pseudomonadota</taxon>
        <taxon>Gammaproteobacteria</taxon>
        <taxon>Chromatiales</taxon>
        <taxon>Wenzhouxiangellaceae</taxon>
        <taxon>Wenzhouxiangella</taxon>
    </lineage>
</organism>
<dbReference type="EMBL" id="JAAGSC010000042">
    <property type="protein sequence ID" value="NDY96295.1"/>
    <property type="molecule type" value="Genomic_DNA"/>
</dbReference>
<evidence type="ECO:0000256" key="1">
    <source>
        <dbReference type="ARBA" id="ARBA00004651"/>
    </source>
</evidence>
<proteinExistence type="predicted"/>
<feature type="transmembrane region" description="Helical" evidence="5">
    <location>
        <begin position="163"/>
        <end position="181"/>
    </location>
</feature>
<feature type="transmembrane region" description="Helical" evidence="5">
    <location>
        <begin position="80"/>
        <end position="102"/>
    </location>
</feature>
<feature type="transmembrane region" description="Helical" evidence="5">
    <location>
        <begin position="202"/>
        <end position="222"/>
    </location>
</feature>
<feature type="transmembrane region" description="Helical" evidence="5">
    <location>
        <begin position="31"/>
        <end position="60"/>
    </location>
</feature>
<keyword evidence="7" id="KW-1185">Reference proteome</keyword>
<evidence type="ECO:0000256" key="4">
    <source>
        <dbReference type="ARBA" id="ARBA00023136"/>
    </source>
</evidence>
<gene>
    <name evidence="6" type="ORF">G3I74_11200</name>
</gene>
<evidence type="ECO:0000256" key="3">
    <source>
        <dbReference type="ARBA" id="ARBA00022989"/>
    </source>
</evidence>
<evidence type="ECO:0000256" key="2">
    <source>
        <dbReference type="ARBA" id="ARBA00022692"/>
    </source>
</evidence>
<keyword evidence="4 5" id="KW-0472">Membrane</keyword>
<dbReference type="SUPFAM" id="SSF90123">
    <property type="entry name" value="ABC transporter transmembrane region"/>
    <property type="match status" value="1"/>
</dbReference>